<keyword evidence="11" id="KW-1185">Reference proteome</keyword>
<dbReference type="InterPro" id="IPR002716">
    <property type="entry name" value="PIN_dom"/>
</dbReference>
<dbReference type="InterPro" id="IPR029060">
    <property type="entry name" value="PIN-like_dom_sf"/>
</dbReference>
<dbReference type="RefSeq" id="WP_130342460.1">
    <property type="nucleotide sequence ID" value="NZ_SGWQ01000001.1"/>
</dbReference>
<keyword evidence="4 8" id="KW-0479">Metal-binding</keyword>
<keyword evidence="2 8" id="KW-1277">Toxin-antitoxin system</keyword>
<dbReference type="GO" id="GO:0016787">
    <property type="term" value="F:hydrolase activity"/>
    <property type="evidence" value="ECO:0007669"/>
    <property type="project" value="UniProtKB-KW"/>
</dbReference>
<dbReference type="Gene3D" id="3.40.50.1010">
    <property type="entry name" value="5'-nuclease"/>
    <property type="match status" value="1"/>
</dbReference>
<evidence type="ECO:0000256" key="5">
    <source>
        <dbReference type="ARBA" id="ARBA00022801"/>
    </source>
</evidence>
<comment type="cofactor">
    <cofactor evidence="1 8">
        <name>Mg(2+)</name>
        <dbReference type="ChEBI" id="CHEBI:18420"/>
    </cofactor>
</comment>
<name>A0A4Q7L666_9PSEU</name>
<evidence type="ECO:0000256" key="1">
    <source>
        <dbReference type="ARBA" id="ARBA00001946"/>
    </source>
</evidence>
<evidence type="ECO:0000256" key="4">
    <source>
        <dbReference type="ARBA" id="ARBA00022723"/>
    </source>
</evidence>
<evidence type="ECO:0000313" key="11">
    <source>
        <dbReference type="Proteomes" id="UP000294257"/>
    </source>
</evidence>
<evidence type="ECO:0000256" key="8">
    <source>
        <dbReference type="HAMAP-Rule" id="MF_00265"/>
    </source>
</evidence>
<dbReference type="GO" id="GO:0000287">
    <property type="term" value="F:magnesium ion binding"/>
    <property type="evidence" value="ECO:0007669"/>
    <property type="project" value="UniProtKB-UniRule"/>
</dbReference>
<comment type="caution">
    <text evidence="10">The sequence shown here is derived from an EMBL/GenBank/DDBJ whole genome shotgun (WGS) entry which is preliminary data.</text>
</comment>
<keyword evidence="3 8" id="KW-0540">Nuclease</keyword>
<accession>A0A4Q7L666</accession>
<reference evidence="10 11" key="1">
    <citation type="submission" date="2019-02" db="EMBL/GenBank/DDBJ databases">
        <title>Genomic Encyclopedia of Type Strains, Phase IV (KMG-IV): sequencing the most valuable type-strain genomes for metagenomic binning, comparative biology and taxonomic classification.</title>
        <authorList>
            <person name="Goeker M."/>
        </authorList>
    </citation>
    <scope>NUCLEOTIDE SEQUENCE [LARGE SCALE GENOMIC DNA]</scope>
    <source>
        <strain evidence="10 11">DSM 101727</strain>
    </source>
</reference>
<dbReference type="InterPro" id="IPR050556">
    <property type="entry name" value="Type_II_TA_system_RNase"/>
</dbReference>
<dbReference type="GO" id="GO:0004540">
    <property type="term" value="F:RNA nuclease activity"/>
    <property type="evidence" value="ECO:0007669"/>
    <property type="project" value="InterPro"/>
</dbReference>
<evidence type="ECO:0000256" key="3">
    <source>
        <dbReference type="ARBA" id="ARBA00022722"/>
    </source>
</evidence>
<dbReference type="Pfam" id="PF01850">
    <property type="entry name" value="PIN"/>
    <property type="match status" value="1"/>
</dbReference>
<keyword evidence="8" id="KW-0800">Toxin</keyword>
<dbReference type="HAMAP" id="MF_00265">
    <property type="entry name" value="VapC_Nob1"/>
    <property type="match status" value="1"/>
</dbReference>
<organism evidence="10 11">
    <name type="scientific">Herbihabitans rhizosphaerae</name>
    <dbReference type="NCBI Taxonomy" id="1872711"/>
    <lineage>
        <taxon>Bacteria</taxon>
        <taxon>Bacillati</taxon>
        <taxon>Actinomycetota</taxon>
        <taxon>Actinomycetes</taxon>
        <taxon>Pseudonocardiales</taxon>
        <taxon>Pseudonocardiaceae</taxon>
        <taxon>Herbihabitans</taxon>
    </lineage>
</organism>
<dbReference type="OrthoDB" id="5185254at2"/>
<keyword evidence="6 8" id="KW-0460">Magnesium</keyword>
<dbReference type="PANTHER" id="PTHR33653:SF1">
    <property type="entry name" value="RIBONUCLEASE VAPC2"/>
    <property type="match status" value="1"/>
</dbReference>
<evidence type="ECO:0000256" key="7">
    <source>
        <dbReference type="ARBA" id="ARBA00038093"/>
    </source>
</evidence>
<feature type="binding site" evidence="8">
    <location>
        <position position="7"/>
    </location>
    <ligand>
        <name>Mg(2+)</name>
        <dbReference type="ChEBI" id="CHEBI:18420"/>
    </ligand>
</feature>
<keyword evidence="5 8" id="KW-0378">Hydrolase</keyword>
<dbReference type="EC" id="3.1.-.-" evidence="8"/>
<feature type="domain" description="PIN" evidence="9">
    <location>
        <begin position="4"/>
        <end position="123"/>
    </location>
</feature>
<dbReference type="InterPro" id="IPR022907">
    <property type="entry name" value="VapC_family"/>
</dbReference>
<evidence type="ECO:0000259" key="9">
    <source>
        <dbReference type="Pfam" id="PF01850"/>
    </source>
</evidence>
<proteinExistence type="inferred from homology"/>
<dbReference type="SUPFAM" id="SSF88723">
    <property type="entry name" value="PIN domain-like"/>
    <property type="match status" value="1"/>
</dbReference>
<feature type="binding site" evidence="8">
    <location>
        <position position="97"/>
    </location>
    <ligand>
        <name>Mg(2+)</name>
        <dbReference type="ChEBI" id="CHEBI:18420"/>
    </ligand>
</feature>
<dbReference type="Proteomes" id="UP000294257">
    <property type="component" value="Unassembled WGS sequence"/>
</dbReference>
<dbReference type="AlphaFoldDB" id="A0A4Q7L666"/>
<comment type="function">
    <text evidence="8">Toxic component of a toxin-antitoxin (TA) system. An RNase.</text>
</comment>
<dbReference type="EMBL" id="SGWQ01000001">
    <property type="protein sequence ID" value="RZS44827.1"/>
    <property type="molecule type" value="Genomic_DNA"/>
</dbReference>
<evidence type="ECO:0000256" key="2">
    <source>
        <dbReference type="ARBA" id="ARBA00022649"/>
    </source>
</evidence>
<evidence type="ECO:0000256" key="6">
    <source>
        <dbReference type="ARBA" id="ARBA00022842"/>
    </source>
</evidence>
<protein>
    <recommendedName>
        <fullName evidence="8">Ribonuclease VapC</fullName>
        <shortName evidence="8">RNase VapC</shortName>
        <ecNumber evidence="8">3.1.-.-</ecNumber>
    </recommendedName>
    <alternativeName>
        <fullName evidence="8">Toxin VapC</fullName>
    </alternativeName>
</protein>
<dbReference type="PANTHER" id="PTHR33653">
    <property type="entry name" value="RIBONUCLEASE VAPC2"/>
    <property type="match status" value="1"/>
</dbReference>
<sequence length="141" mass="15753">MIRYLIDSSALWRILRDDDLRAGWEEVLHAGVVGSCHPQRVEFRRSARGVDEYEQMSEMFVDLLPDVPVPKGAWLWSESAQYRLARAGAHRALSPVDLLVCATAAARGLVILHDDNDFATAAKHLTDVTERRVHDVPPPAA</sequence>
<gene>
    <name evidence="8" type="primary">vapC</name>
    <name evidence="10" type="ORF">EV193_101707</name>
</gene>
<comment type="similarity">
    <text evidence="7 8">Belongs to the PINc/VapC protein family.</text>
</comment>
<evidence type="ECO:0000313" key="10">
    <source>
        <dbReference type="EMBL" id="RZS44827.1"/>
    </source>
</evidence>
<dbReference type="GO" id="GO:0090729">
    <property type="term" value="F:toxin activity"/>
    <property type="evidence" value="ECO:0007669"/>
    <property type="project" value="UniProtKB-KW"/>
</dbReference>